<organism evidence="2 3">
    <name type="scientific">Adlercreutzia caecimuris</name>
    <dbReference type="NCBI Taxonomy" id="671266"/>
    <lineage>
        <taxon>Bacteria</taxon>
        <taxon>Bacillati</taxon>
        <taxon>Actinomycetota</taxon>
        <taxon>Coriobacteriia</taxon>
        <taxon>Eggerthellales</taxon>
        <taxon>Eggerthellaceae</taxon>
        <taxon>Adlercreutzia</taxon>
    </lineage>
</organism>
<feature type="domain" description="HicB-like antitoxin of toxin-antitoxin system" evidence="1">
    <location>
        <begin position="8"/>
        <end position="65"/>
    </location>
</feature>
<dbReference type="SUPFAM" id="SSF143100">
    <property type="entry name" value="TTHA1013/TTHA0281-like"/>
    <property type="match status" value="1"/>
</dbReference>
<dbReference type="Gene3D" id="3.30.160.250">
    <property type="match status" value="1"/>
</dbReference>
<dbReference type="EMBL" id="SSTJ01000023">
    <property type="protein sequence ID" value="THG34790.1"/>
    <property type="molecule type" value="Genomic_DNA"/>
</dbReference>
<accession>A0A4S4FV76</accession>
<dbReference type="InterPro" id="IPR031807">
    <property type="entry name" value="HicB-like"/>
</dbReference>
<sequence>MGKYIFQAFLTPEDEGGYSVEFPDLPGCFSCGDTFHDAVAMGADAAKTYVASLLGRGETVPGPQHHSCPSGTDNVMVFFEADPAYIVEGAVVSAAEASRRLGVSPGRITHMLDAGVLDGYREGRRTWVSVASIEKRLSETPKVGRPRKAQMA</sequence>
<evidence type="ECO:0000313" key="2">
    <source>
        <dbReference type="EMBL" id="THG34790.1"/>
    </source>
</evidence>
<protein>
    <submittedName>
        <fullName evidence="2">HicB family protein</fullName>
    </submittedName>
</protein>
<reference evidence="2 3" key="1">
    <citation type="submission" date="2019-04" db="EMBL/GenBank/DDBJ databases">
        <title>Microbes associate with the intestines of laboratory mice.</title>
        <authorList>
            <person name="Navarre W."/>
            <person name="Wong E."/>
            <person name="Huang K.C."/>
            <person name="Tropini C."/>
            <person name="Ng K."/>
            <person name="Yu B."/>
        </authorList>
    </citation>
    <scope>NUCLEOTIDE SEQUENCE [LARGE SCALE GENOMIC DNA]</scope>
    <source>
        <strain evidence="2 3">NM80_B27</strain>
    </source>
</reference>
<comment type="caution">
    <text evidence="2">The sequence shown here is derived from an EMBL/GenBank/DDBJ whole genome shotgun (WGS) entry which is preliminary data.</text>
</comment>
<evidence type="ECO:0000259" key="1">
    <source>
        <dbReference type="Pfam" id="PF15919"/>
    </source>
</evidence>
<dbReference type="CDD" id="cd00090">
    <property type="entry name" value="HTH_ARSR"/>
    <property type="match status" value="1"/>
</dbReference>
<gene>
    <name evidence="2" type="ORF">E5986_11305</name>
</gene>
<name>A0A4S4FV76_9ACTN</name>
<dbReference type="RefSeq" id="WP_136436046.1">
    <property type="nucleotide sequence ID" value="NZ_QZEA01000001.1"/>
</dbReference>
<dbReference type="AlphaFoldDB" id="A0A4S4FV76"/>
<dbReference type="InterPro" id="IPR035069">
    <property type="entry name" value="TTHA1013/TTHA0281-like"/>
</dbReference>
<evidence type="ECO:0000313" key="3">
    <source>
        <dbReference type="Proteomes" id="UP000308978"/>
    </source>
</evidence>
<dbReference type="Pfam" id="PF15919">
    <property type="entry name" value="HicB_lk_antitox"/>
    <property type="match status" value="1"/>
</dbReference>
<proteinExistence type="predicted"/>
<dbReference type="Proteomes" id="UP000308978">
    <property type="component" value="Unassembled WGS sequence"/>
</dbReference>
<dbReference type="InterPro" id="IPR011991">
    <property type="entry name" value="ArsR-like_HTH"/>
</dbReference>